<dbReference type="InterPro" id="IPR046335">
    <property type="entry name" value="LacI/GalR-like_sensor"/>
</dbReference>
<keyword evidence="4" id="KW-0804">Transcription</keyword>
<dbReference type="GO" id="GO:0000976">
    <property type="term" value="F:transcription cis-regulatory region binding"/>
    <property type="evidence" value="ECO:0007669"/>
    <property type="project" value="TreeGrafter"/>
</dbReference>
<sequence>MIPVLDIGGTHVTAALVEPAAGGPLVRARRRHPLDAHGAAPEILAAITGCAAALAAPPGAVWGVAVPGPFDYERGVGRFAGVGKFDALRGVDVGAALRAGLPGPPGAVVFRNDAECFLLGEWRSGAARGMSRCVGIALGTGVGSAFLGEGRVHRAGPGVPPEGRVDLLTLGGRPLEDSVSRRAIRAAYGEAGADVHTIAERARAGQARARRVLDEAFGGLGTVLGRRVDGIVAVPAGADQRHLAAAAAQGVLVVCASRPPAGFEADHVLVDDFGGARDATGRLIGLGHRRIGFLGPPAGVYTSTERLRGYRAALQAAGLPVAEHHLRQGQQEIGQAERAAAELLALPDPPTALFCSNNRNTIGAFRAVSAAGGETALAGFDDFELADALGVPLLIQAYDSDELGREAGRLLLGRLAGGAGDQPARRTVLPTRPVQYGVPRPVRTG</sequence>
<gene>
    <name evidence="6" type="ORF">D7294_09835</name>
</gene>
<reference evidence="6 7" key="1">
    <citation type="journal article" date="2014" name="Int. J. Syst. Evol. Microbiol.">
        <title>Streptomyces hoynatensis sp. nov., isolated from deep marine sediment.</title>
        <authorList>
            <person name="Veyisoglu A."/>
            <person name="Sahin N."/>
        </authorList>
    </citation>
    <scope>NUCLEOTIDE SEQUENCE [LARGE SCALE GENOMIC DNA]</scope>
    <source>
        <strain evidence="6 7">KCTC 29097</strain>
    </source>
</reference>
<dbReference type="PANTHER" id="PTHR30146">
    <property type="entry name" value="LACI-RELATED TRANSCRIPTIONAL REPRESSOR"/>
    <property type="match status" value="1"/>
</dbReference>
<keyword evidence="2" id="KW-0805">Transcription regulation</keyword>
<dbReference type="AlphaFoldDB" id="A0A3A9Z664"/>
<evidence type="ECO:0000256" key="2">
    <source>
        <dbReference type="ARBA" id="ARBA00023015"/>
    </source>
</evidence>
<dbReference type="OrthoDB" id="49666at2"/>
<dbReference type="CDD" id="cd06267">
    <property type="entry name" value="PBP1_LacI_sugar_binding-like"/>
    <property type="match status" value="1"/>
</dbReference>
<comment type="caution">
    <text evidence="6">The sequence shown here is derived from an EMBL/GenBank/DDBJ whole genome shotgun (WGS) entry which is preliminary data.</text>
</comment>
<dbReference type="SUPFAM" id="SSF53822">
    <property type="entry name" value="Periplasmic binding protein-like I"/>
    <property type="match status" value="1"/>
</dbReference>
<evidence type="ECO:0000313" key="6">
    <source>
        <dbReference type="EMBL" id="RKN43972.1"/>
    </source>
</evidence>
<feature type="domain" description="Transcriptional regulator LacI/GalR-like sensor" evidence="5">
    <location>
        <begin position="282"/>
        <end position="434"/>
    </location>
</feature>
<comment type="similarity">
    <text evidence="1">Belongs to the ROK (NagC/XylR) family.</text>
</comment>
<keyword evidence="7" id="KW-1185">Reference proteome</keyword>
<dbReference type="Pfam" id="PF13377">
    <property type="entry name" value="Peripla_BP_3"/>
    <property type="match status" value="1"/>
</dbReference>
<dbReference type="RefSeq" id="WP_120677694.1">
    <property type="nucleotide sequence ID" value="NZ_RBAL01000004.1"/>
</dbReference>
<evidence type="ECO:0000256" key="4">
    <source>
        <dbReference type="ARBA" id="ARBA00023163"/>
    </source>
</evidence>
<evidence type="ECO:0000256" key="1">
    <source>
        <dbReference type="ARBA" id="ARBA00006479"/>
    </source>
</evidence>
<dbReference type="CDD" id="cd23763">
    <property type="entry name" value="ASKHA_ATPase_ROK"/>
    <property type="match status" value="1"/>
</dbReference>
<dbReference type="Pfam" id="PF00480">
    <property type="entry name" value="ROK"/>
    <property type="match status" value="1"/>
</dbReference>
<protein>
    <submittedName>
        <fullName evidence="6">ROK family protein</fullName>
    </submittedName>
</protein>
<keyword evidence="3" id="KW-0238">DNA-binding</keyword>
<dbReference type="GO" id="GO:0003700">
    <property type="term" value="F:DNA-binding transcription factor activity"/>
    <property type="evidence" value="ECO:0007669"/>
    <property type="project" value="TreeGrafter"/>
</dbReference>
<dbReference type="Gene3D" id="3.40.50.2300">
    <property type="match status" value="2"/>
</dbReference>
<dbReference type="EMBL" id="RBAL01000004">
    <property type="protein sequence ID" value="RKN43972.1"/>
    <property type="molecule type" value="Genomic_DNA"/>
</dbReference>
<dbReference type="SUPFAM" id="SSF53067">
    <property type="entry name" value="Actin-like ATPase domain"/>
    <property type="match status" value="1"/>
</dbReference>
<organism evidence="6 7">
    <name type="scientific">Streptomyces hoynatensis</name>
    <dbReference type="NCBI Taxonomy" id="1141874"/>
    <lineage>
        <taxon>Bacteria</taxon>
        <taxon>Bacillati</taxon>
        <taxon>Actinomycetota</taxon>
        <taxon>Actinomycetes</taxon>
        <taxon>Kitasatosporales</taxon>
        <taxon>Streptomycetaceae</taxon>
        <taxon>Streptomyces</taxon>
    </lineage>
</organism>
<dbReference type="Gene3D" id="3.30.420.40">
    <property type="match status" value="1"/>
</dbReference>
<dbReference type="InterPro" id="IPR043129">
    <property type="entry name" value="ATPase_NBD"/>
</dbReference>
<name>A0A3A9Z664_9ACTN</name>
<evidence type="ECO:0000313" key="7">
    <source>
        <dbReference type="Proteomes" id="UP000272474"/>
    </source>
</evidence>
<evidence type="ECO:0000259" key="5">
    <source>
        <dbReference type="Pfam" id="PF13377"/>
    </source>
</evidence>
<dbReference type="PANTHER" id="PTHR30146:SF109">
    <property type="entry name" value="HTH-TYPE TRANSCRIPTIONAL REGULATOR GALS"/>
    <property type="match status" value="1"/>
</dbReference>
<dbReference type="InterPro" id="IPR000600">
    <property type="entry name" value="ROK"/>
</dbReference>
<dbReference type="Proteomes" id="UP000272474">
    <property type="component" value="Unassembled WGS sequence"/>
</dbReference>
<accession>A0A3A9Z664</accession>
<evidence type="ECO:0000256" key="3">
    <source>
        <dbReference type="ARBA" id="ARBA00023125"/>
    </source>
</evidence>
<proteinExistence type="inferred from homology"/>
<dbReference type="InterPro" id="IPR028082">
    <property type="entry name" value="Peripla_BP_I"/>
</dbReference>